<organism evidence="8 9">
    <name type="scientific">Cellulomonas soli</name>
    <dbReference type="NCBI Taxonomy" id="931535"/>
    <lineage>
        <taxon>Bacteria</taxon>
        <taxon>Bacillati</taxon>
        <taxon>Actinomycetota</taxon>
        <taxon>Actinomycetes</taxon>
        <taxon>Micrococcales</taxon>
        <taxon>Cellulomonadaceae</taxon>
        <taxon>Cellulomonas</taxon>
    </lineage>
</organism>
<feature type="transmembrane region" description="Helical" evidence="6">
    <location>
        <begin position="42"/>
        <end position="61"/>
    </location>
</feature>
<reference evidence="8 9" key="1">
    <citation type="submission" date="2019-07" db="EMBL/GenBank/DDBJ databases">
        <title>Whole genome shotgun sequence of Cellulomonas soli NBRC 109434.</title>
        <authorList>
            <person name="Hosoyama A."/>
            <person name="Uohara A."/>
            <person name="Ohji S."/>
            <person name="Ichikawa N."/>
        </authorList>
    </citation>
    <scope>NUCLEOTIDE SEQUENCE [LARGE SCALE GENOMIC DNA]</scope>
    <source>
        <strain evidence="8 9">NBRC 109434</strain>
    </source>
</reference>
<keyword evidence="3 6" id="KW-0812">Transmembrane</keyword>
<comment type="caution">
    <text evidence="8">The sequence shown here is derived from an EMBL/GenBank/DDBJ whole genome shotgun (WGS) entry which is preliminary data.</text>
</comment>
<dbReference type="Pfam" id="PF04138">
    <property type="entry name" value="GtrA_DPMS_TM"/>
    <property type="match status" value="1"/>
</dbReference>
<dbReference type="AlphaFoldDB" id="A0A512P831"/>
<evidence type="ECO:0000259" key="7">
    <source>
        <dbReference type="Pfam" id="PF04138"/>
    </source>
</evidence>
<evidence type="ECO:0000256" key="6">
    <source>
        <dbReference type="SAM" id="Phobius"/>
    </source>
</evidence>
<dbReference type="EMBL" id="BKAL01000001">
    <property type="protein sequence ID" value="GEP67369.1"/>
    <property type="molecule type" value="Genomic_DNA"/>
</dbReference>
<dbReference type="PANTHER" id="PTHR38459:SF6">
    <property type="entry name" value="ARABINOGALACTAN BIOSYNTHESIS RECRUITING PROTEIN RV3789"/>
    <property type="match status" value="1"/>
</dbReference>
<dbReference type="RefSeq" id="WP_146951163.1">
    <property type="nucleotide sequence ID" value="NZ_BAABBJ010000005.1"/>
</dbReference>
<feature type="transmembrane region" description="Helical" evidence="6">
    <location>
        <begin position="108"/>
        <end position="133"/>
    </location>
</feature>
<keyword evidence="5 6" id="KW-0472">Membrane</keyword>
<sequence>MSRTDATVAAVVPDAGPRAVPSWLPARVPVAWWARALELSRFLSVGAVAFVVDLGLFNLLRFGPAGLLEHKPLTAKVLSVVAATLVSWVGNRWWTFADQRSGRQGRELVVFAAVNLVGMVVPVLTLAFSHYVLDLTTALADNAATVTGIVLATALRYVGYRRWVFTG</sequence>
<evidence type="ECO:0000313" key="8">
    <source>
        <dbReference type="EMBL" id="GEP67369.1"/>
    </source>
</evidence>
<evidence type="ECO:0000313" key="9">
    <source>
        <dbReference type="Proteomes" id="UP000321798"/>
    </source>
</evidence>
<keyword evidence="4 6" id="KW-1133">Transmembrane helix</keyword>
<name>A0A512P831_9CELL</name>
<accession>A0A512P831</accession>
<evidence type="ECO:0000256" key="2">
    <source>
        <dbReference type="ARBA" id="ARBA00009399"/>
    </source>
</evidence>
<evidence type="ECO:0000256" key="1">
    <source>
        <dbReference type="ARBA" id="ARBA00004141"/>
    </source>
</evidence>
<evidence type="ECO:0000256" key="4">
    <source>
        <dbReference type="ARBA" id="ARBA00022989"/>
    </source>
</evidence>
<evidence type="ECO:0000256" key="5">
    <source>
        <dbReference type="ARBA" id="ARBA00023136"/>
    </source>
</evidence>
<proteinExistence type="inferred from homology"/>
<feature type="transmembrane region" description="Helical" evidence="6">
    <location>
        <begin position="73"/>
        <end position="96"/>
    </location>
</feature>
<gene>
    <name evidence="8" type="ORF">CSO01_00840</name>
</gene>
<evidence type="ECO:0000256" key="3">
    <source>
        <dbReference type="ARBA" id="ARBA00022692"/>
    </source>
</evidence>
<dbReference type="InterPro" id="IPR007267">
    <property type="entry name" value="GtrA_DPMS_TM"/>
</dbReference>
<comment type="subcellular location">
    <subcellularLocation>
        <location evidence="1">Membrane</location>
        <topology evidence="1">Multi-pass membrane protein</topology>
    </subcellularLocation>
</comment>
<feature type="domain" description="GtrA/DPMS transmembrane" evidence="7">
    <location>
        <begin position="41"/>
        <end position="165"/>
    </location>
</feature>
<feature type="transmembrane region" description="Helical" evidence="6">
    <location>
        <begin position="139"/>
        <end position="158"/>
    </location>
</feature>
<dbReference type="Proteomes" id="UP000321798">
    <property type="component" value="Unassembled WGS sequence"/>
</dbReference>
<dbReference type="PANTHER" id="PTHR38459">
    <property type="entry name" value="PROPHAGE BACTOPRENOL-LINKED GLUCOSE TRANSLOCASE HOMOLOG"/>
    <property type="match status" value="1"/>
</dbReference>
<dbReference type="OrthoDB" id="9807815at2"/>
<comment type="similarity">
    <text evidence="2">Belongs to the GtrA family.</text>
</comment>
<dbReference type="GO" id="GO:0005886">
    <property type="term" value="C:plasma membrane"/>
    <property type="evidence" value="ECO:0007669"/>
    <property type="project" value="TreeGrafter"/>
</dbReference>
<keyword evidence="9" id="KW-1185">Reference proteome</keyword>
<protein>
    <recommendedName>
        <fullName evidence="7">GtrA/DPMS transmembrane domain-containing protein</fullName>
    </recommendedName>
</protein>
<dbReference type="GO" id="GO:0000271">
    <property type="term" value="P:polysaccharide biosynthetic process"/>
    <property type="evidence" value="ECO:0007669"/>
    <property type="project" value="InterPro"/>
</dbReference>
<dbReference type="InterPro" id="IPR051401">
    <property type="entry name" value="GtrA_CellWall_Glycosyl"/>
</dbReference>